<evidence type="ECO:0000313" key="3">
    <source>
        <dbReference type="Proteomes" id="UP000652761"/>
    </source>
</evidence>
<accession>A0A843VJV9</accession>
<evidence type="ECO:0000313" key="2">
    <source>
        <dbReference type="EMBL" id="MQL91659.1"/>
    </source>
</evidence>
<feature type="compositionally biased region" description="Polar residues" evidence="1">
    <location>
        <begin position="71"/>
        <end position="80"/>
    </location>
</feature>
<feature type="region of interest" description="Disordered" evidence="1">
    <location>
        <begin position="1"/>
        <end position="22"/>
    </location>
</feature>
<dbReference type="EMBL" id="NMUH01001366">
    <property type="protein sequence ID" value="MQL91659.1"/>
    <property type="molecule type" value="Genomic_DNA"/>
</dbReference>
<organism evidence="2 3">
    <name type="scientific">Colocasia esculenta</name>
    <name type="common">Wild taro</name>
    <name type="synonym">Arum esculentum</name>
    <dbReference type="NCBI Taxonomy" id="4460"/>
    <lineage>
        <taxon>Eukaryota</taxon>
        <taxon>Viridiplantae</taxon>
        <taxon>Streptophyta</taxon>
        <taxon>Embryophyta</taxon>
        <taxon>Tracheophyta</taxon>
        <taxon>Spermatophyta</taxon>
        <taxon>Magnoliopsida</taxon>
        <taxon>Liliopsida</taxon>
        <taxon>Araceae</taxon>
        <taxon>Aroideae</taxon>
        <taxon>Colocasieae</taxon>
        <taxon>Colocasia</taxon>
    </lineage>
</organism>
<comment type="caution">
    <text evidence="2">The sequence shown here is derived from an EMBL/GenBank/DDBJ whole genome shotgun (WGS) entry which is preliminary data.</text>
</comment>
<protein>
    <submittedName>
        <fullName evidence="2">Uncharacterized protein</fullName>
    </submittedName>
</protein>
<dbReference type="Proteomes" id="UP000652761">
    <property type="component" value="Unassembled WGS sequence"/>
</dbReference>
<keyword evidence="3" id="KW-1185">Reference proteome</keyword>
<dbReference type="AlphaFoldDB" id="A0A843VJV9"/>
<sequence length="168" mass="18467">MLTLARMRQPEAHLPGDAESPGHVLVRHQTGDLAPASPGSQLVRLPDQLLQVARHRLLDCRGEVADVGRGSSKQNSSLSSVERGFRRRSFANRRGEMRRQADIVMKEGLEKEEEKPESTGEGREKTGIHRRKEDTSARAGPSTGVSTDRGAANISEDIRPNPDRTNNA</sequence>
<gene>
    <name evidence="2" type="ORF">Taro_024272</name>
</gene>
<evidence type="ECO:0000256" key="1">
    <source>
        <dbReference type="SAM" id="MobiDB-lite"/>
    </source>
</evidence>
<reference evidence="2" key="1">
    <citation type="submission" date="2017-07" db="EMBL/GenBank/DDBJ databases">
        <title>Taro Niue Genome Assembly and Annotation.</title>
        <authorList>
            <person name="Atibalentja N."/>
            <person name="Keating K."/>
            <person name="Fields C.J."/>
        </authorList>
    </citation>
    <scope>NUCLEOTIDE SEQUENCE</scope>
    <source>
        <strain evidence="2">Niue_2</strain>
        <tissue evidence="2">Leaf</tissue>
    </source>
</reference>
<name>A0A843VJV9_COLES</name>
<feature type="region of interest" description="Disordered" evidence="1">
    <location>
        <begin position="64"/>
        <end position="168"/>
    </location>
</feature>
<proteinExistence type="predicted"/>
<feature type="compositionally biased region" description="Basic and acidic residues" evidence="1">
    <location>
        <begin position="93"/>
        <end position="136"/>
    </location>
</feature>